<dbReference type="CDD" id="cd00564">
    <property type="entry name" value="TMP_TenI"/>
    <property type="match status" value="1"/>
</dbReference>
<dbReference type="GO" id="GO:0004789">
    <property type="term" value="F:thiamine-phosphate diphosphorylase activity"/>
    <property type="evidence" value="ECO:0007669"/>
    <property type="project" value="TreeGrafter"/>
</dbReference>
<evidence type="ECO:0000256" key="2">
    <source>
        <dbReference type="ARBA" id="ARBA00022977"/>
    </source>
</evidence>
<dbReference type="InterPro" id="IPR036206">
    <property type="entry name" value="ThiamineP_synth_sf"/>
</dbReference>
<dbReference type="PATRIC" id="fig|991905.3.peg.1860"/>
<accession>F2IV12</accession>
<dbReference type="InterPro" id="IPR022998">
    <property type="entry name" value="ThiamineP_synth_TenI"/>
</dbReference>
<protein>
    <submittedName>
        <fullName evidence="4">Thiamine-phosphate pyrophosphorylase ThiE1</fullName>
    </submittedName>
</protein>
<dbReference type="GO" id="GO:0005737">
    <property type="term" value="C:cytoplasm"/>
    <property type="evidence" value="ECO:0007669"/>
    <property type="project" value="TreeGrafter"/>
</dbReference>
<proteinExistence type="predicted"/>
<reference evidence="4 5" key="1">
    <citation type="journal article" date="2011" name="J. Bacteriol.">
        <title>Complete genome sequence of Polymorphum gilvum SL003B-26A1T, a crude oil-degrading bacterium from oil-polluted saline soil.</title>
        <authorList>
            <person name="Li S.G."/>
            <person name="Tang Y.Q."/>
            <person name="Nie Y."/>
            <person name="Cai M."/>
            <person name="Wu X.L."/>
        </authorList>
    </citation>
    <scope>NUCLEOTIDE SEQUENCE [LARGE SCALE GENOMIC DNA]</scope>
    <source>
        <strain evidence="5">LMG 25793 / CGMCC 1.9160 / SL003B-26A1</strain>
    </source>
</reference>
<dbReference type="RefSeq" id="WP_013652558.1">
    <property type="nucleotide sequence ID" value="NC_015259.1"/>
</dbReference>
<dbReference type="eggNOG" id="COG0352">
    <property type="taxonomic scope" value="Bacteria"/>
</dbReference>
<dbReference type="GO" id="GO:0009228">
    <property type="term" value="P:thiamine biosynthetic process"/>
    <property type="evidence" value="ECO:0007669"/>
    <property type="project" value="UniProtKB-KW"/>
</dbReference>
<dbReference type="HOGENOM" id="CLU_018272_3_3_5"/>
<evidence type="ECO:0000259" key="3">
    <source>
        <dbReference type="Pfam" id="PF02581"/>
    </source>
</evidence>
<dbReference type="InterPro" id="IPR013785">
    <property type="entry name" value="Aldolase_TIM"/>
</dbReference>
<comment type="pathway">
    <text evidence="1">Cofactor biosynthesis; thiamine diphosphate biosynthesis.</text>
</comment>
<dbReference type="NCBIfam" id="NF000734">
    <property type="entry name" value="PRK00043.1-5"/>
    <property type="match status" value="1"/>
</dbReference>
<dbReference type="STRING" id="991905.SL003B_1814"/>
<dbReference type="Gene3D" id="3.20.20.70">
    <property type="entry name" value="Aldolase class I"/>
    <property type="match status" value="1"/>
</dbReference>
<dbReference type="SUPFAM" id="SSF51391">
    <property type="entry name" value="Thiamin phosphate synthase"/>
    <property type="match status" value="1"/>
</dbReference>
<name>F2IV12_POLGS</name>
<keyword evidence="2" id="KW-0784">Thiamine biosynthesis</keyword>
<evidence type="ECO:0000313" key="4">
    <source>
        <dbReference type="EMBL" id="ADZ70241.1"/>
    </source>
</evidence>
<dbReference type="KEGG" id="pgv:SL003B_1814"/>
<dbReference type="PANTHER" id="PTHR20857:SF15">
    <property type="entry name" value="THIAMINE-PHOSPHATE SYNTHASE"/>
    <property type="match status" value="1"/>
</dbReference>
<keyword evidence="5" id="KW-1185">Reference proteome</keyword>
<dbReference type="Pfam" id="PF02581">
    <property type="entry name" value="TMP-TENI"/>
    <property type="match status" value="1"/>
</dbReference>
<dbReference type="EMBL" id="CP002568">
    <property type="protein sequence ID" value="ADZ70241.1"/>
    <property type="molecule type" value="Genomic_DNA"/>
</dbReference>
<dbReference type="Proteomes" id="UP000008130">
    <property type="component" value="Chromosome"/>
</dbReference>
<organism evidence="4 5">
    <name type="scientific">Polymorphum gilvum (strain LMG 25793 / CGMCC 1.9160 / SL003B-26A1)</name>
    <dbReference type="NCBI Taxonomy" id="991905"/>
    <lineage>
        <taxon>Bacteria</taxon>
        <taxon>Pseudomonadati</taxon>
        <taxon>Pseudomonadota</taxon>
        <taxon>Alphaproteobacteria</taxon>
        <taxon>Rhodobacterales</taxon>
        <taxon>Paracoccaceae</taxon>
        <taxon>Polymorphum</taxon>
    </lineage>
</organism>
<dbReference type="AlphaFoldDB" id="F2IV12"/>
<sequence length="201" mass="21670">MLDRFYLIVDSAEWLVRLLPAGLKLAQLRLKDKTPAEIEAEVRASLTLASTFGCQLVINDHWRTAIDAGAAWIHLGQEDLDGADLAAIRRAGLRLGISTHTEAELDRALGFDPDYVALGPIYEPGGKKVDFAPQGLARIGAWKARIACPLVAIGGLTLERAPAVYAAGADSLCVITDVLAAADPEGRCRAWLEARQTWTRG</sequence>
<gene>
    <name evidence="4" type="primary">thiE</name>
    <name evidence="4" type="ordered locus">SL003B_1814</name>
</gene>
<dbReference type="OrthoDB" id="9794842at2"/>
<evidence type="ECO:0000313" key="5">
    <source>
        <dbReference type="Proteomes" id="UP000008130"/>
    </source>
</evidence>
<evidence type="ECO:0000256" key="1">
    <source>
        <dbReference type="ARBA" id="ARBA00004948"/>
    </source>
</evidence>
<dbReference type="PANTHER" id="PTHR20857">
    <property type="entry name" value="THIAMINE-PHOSPHATE PYROPHOSPHORYLASE"/>
    <property type="match status" value="1"/>
</dbReference>
<feature type="domain" description="Thiamine phosphate synthase/TenI" evidence="3">
    <location>
        <begin position="11"/>
        <end position="177"/>
    </location>
</feature>